<dbReference type="AlphaFoldDB" id="A0A8J3MSP1"/>
<evidence type="ECO:0000313" key="2">
    <source>
        <dbReference type="EMBL" id="GHO44818.1"/>
    </source>
</evidence>
<reference evidence="2" key="1">
    <citation type="submission" date="2020-10" db="EMBL/GenBank/DDBJ databases">
        <title>Taxonomic study of unclassified bacteria belonging to the class Ktedonobacteria.</title>
        <authorList>
            <person name="Yabe S."/>
            <person name="Wang C.M."/>
            <person name="Zheng Y."/>
            <person name="Sakai Y."/>
            <person name="Cavaletti L."/>
            <person name="Monciardini P."/>
            <person name="Donadio S."/>
        </authorList>
    </citation>
    <scope>NUCLEOTIDE SEQUENCE</scope>
    <source>
        <strain evidence="2">SOSP1-1</strain>
    </source>
</reference>
<gene>
    <name evidence="2" type="ORF">KSX_29810</name>
</gene>
<dbReference type="EMBL" id="BNJF01000001">
    <property type="protein sequence ID" value="GHO44818.1"/>
    <property type="molecule type" value="Genomic_DNA"/>
</dbReference>
<evidence type="ECO:0000313" key="3">
    <source>
        <dbReference type="Proteomes" id="UP000612362"/>
    </source>
</evidence>
<feature type="transmembrane region" description="Helical" evidence="1">
    <location>
        <begin position="103"/>
        <end position="121"/>
    </location>
</feature>
<feature type="transmembrane region" description="Helical" evidence="1">
    <location>
        <begin position="31"/>
        <end position="50"/>
    </location>
</feature>
<accession>A0A8J3MSP1</accession>
<keyword evidence="1" id="KW-1133">Transmembrane helix</keyword>
<keyword evidence="1" id="KW-0812">Transmembrane</keyword>
<feature type="transmembrane region" description="Helical" evidence="1">
    <location>
        <begin position="70"/>
        <end position="91"/>
    </location>
</feature>
<comment type="caution">
    <text evidence="2">The sequence shown here is derived from an EMBL/GenBank/DDBJ whole genome shotgun (WGS) entry which is preliminary data.</text>
</comment>
<protein>
    <submittedName>
        <fullName evidence="2">Uncharacterized protein</fullName>
    </submittedName>
</protein>
<keyword evidence="1" id="KW-0472">Membrane</keyword>
<keyword evidence="3" id="KW-1185">Reference proteome</keyword>
<dbReference type="Proteomes" id="UP000612362">
    <property type="component" value="Unassembled WGS sequence"/>
</dbReference>
<name>A0A8J3MSP1_9CHLR</name>
<sequence length="156" mass="18482">MQSNLFRWLFEDPVMAGSNGGLPGTEVFHFLWPWLIFCIAGLLLTFYYSVEGRKRFVKSKPLAKRMLDNYLGWFAVICVVGLPLIFARVYLSGYFFAWRFWRYLWLLSMVVWAATWIYYLVRKYPSERAGFKAYQTQQKYVPKGNRSKRNARAGSR</sequence>
<proteinExistence type="predicted"/>
<evidence type="ECO:0000256" key="1">
    <source>
        <dbReference type="SAM" id="Phobius"/>
    </source>
</evidence>
<dbReference type="RefSeq" id="WP_220194188.1">
    <property type="nucleotide sequence ID" value="NZ_BNJF01000001.1"/>
</dbReference>
<organism evidence="2 3">
    <name type="scientific">Ktedonospora formicarum</name>
    <dbReference type="NCBI Taxonomy" id="2778364"/>
    <lineage>
        <taxon>Bacteria</taxon>
        <taxon>Bacillati</taxon>
        <taxon>Chloroflexota</taxon>
        <taxon>Ktedonobacteria</taxon>
        <taxon>Ktedonobacterales</taxon>
        <taxon>Ktedonobacteraceae</taxon>
        <taxon>Ktedonospora</taxon>
    </lineage>
</organism>